<feature type="domain" description="DUF5698" evidence="6">
    <location>
        <begin position="28"/>
        <end position="86"/>
    </location>
</feature>
<dbReference type="OrthoDB" id="48231at2"/>
<keyword evidence="4 5" id="KW-0472">Membrane</keyword>
<gene>
    <name evidence="7" type="ORF">KOR34_29370</name>
</gene>
<evidence type="ECO:0000259" key="6">
    <source>
        <dbReference type="Pfam" id="PF18955"/>
    </source>
</evidence>
<dbReference type="PANTHER" id="PTHR40060">
    <property type="entry name" value="UPF0316 PROTEIN YEBE"/>
    <property type="match status" value="1"/>
</dbReference>
<evidence type="ECO:0000256" key="2">
    <source>
        <dbReference type="ARBA" id="ARBA00022692"/>
    </source>
</evidence>
<keyword evidence="8" id="KW-1185">Reference proteome</keyword>
<dbReference type="RefSeq" id="WP_146565268.1">
    <property type="nucleotide sequence ID" value="NZ_SIHJ01000001.1"/>
</dbReference>
<name>A0A5C5VIP3_9BACT</name>
<dbReference type="EMBL" id="SIHJ01000001">
    <property type="protein sequence ID" value="TWT37971.1"/>
    <property type="molecule type" value="Genomic_DNA"/>
</dbReference>
<feature type="transmembrane region" description="Helical" evidence="5">
    <location>
        <begin position="68"/>
        <end position="88"/>
    </location>
</feature>
<dbReference type="InterPro" id="IPR022930">
    <property type="entry name" value="UPF0316"/>
</dbReference>
<proteinExistence type="predicted"/>
<keyword evidence="1" id="KW-1003">Cell membrane</keyword>
<evidence type="ECO:0000256" key="3">
    <source>
        <dbReference type="ARBA" id="ARBA00022989"/>
    </source>
</evidence>
<dbReference type="Proteomes" id="UP000316714">
    <property type="component" value="Unassembled WGS sequence"/>
</dbReference>
<dbReference type="AlphaFoldDB" id="A0A5C5VIP3"/>
<feature type="transmembrane region" description="Helical" evidence="5">
    <location>
        <begin position="6"/>
        <end position="29"/>
    </location>
</feature>
<evidence type="ECO:0000256" key="5">
    <source>
        <dbReference type="SAM" id="Phobius"/>
    </source>
</evidence>
<dbReference type="Pfam" id="PF18955">
    <property type="entry name" value="DUF5698"/>
    <property type="match status" value="1"/>
</dbReference>
<evidence type="ECO:0000313" key="7">
    <source>
        <dbReference type="EMBL" id="TWT37971.1"/>
    </source>
</evidence>
<evidence type="ECO:0000256" key="4">
    <source>
        <dbReference type="ARBA" id="ARBA00023136"/>
    </source>
</evidence>
<organism evidence="7 8">
    <name type="scientific">Posidoniimonas corsicana</name>
    <dbReference type="NCBI Taxonomy" id="1938618"/>
    <lineage>
        <taxon>Bacteria</taxon>
        <taxon>Pseudomonadati</taxon>
        <taxon>Planctomycetota</taxon>
        <taxon>Planctomycetia</taxon>
        <taxon>Pirellulales</taxon>
        <taxon>Lacipirellulaceae</taxon>
        <taxon>Posidoniimonas</taxon>
    </lineage>
</organism>
<keyword evidence="3 5" id="KW-1133">Transmembrane helix</keyword>
<reference evidence="7 8" key="1">
    <citation type="submission" date="2019-02" db="EMBL/GenBank/DDBJ databases">
        <title>Deep-cultivation of Planctomycetes and their phenomic and genomic characterization uncovers novel biology.</title>
        <authorList>
            <person name="Wiegand S."/>
            <person name="Jogler M."/>
            <person name="Boedeker C."/>
            <person name="Pinto D."/>
            <person name="Vollmers J."/>
            <person name="Rivas-Marin E."/>
            <person name="Kohn T."/>
            <person name="Peeters S.H."/>
            <person name="Heuer A."/>
            <person name="Rast P."/>
            <person name="Oberbeckmann S."/>
            <person name="Bunk B."/>
            <person name="Jeske O."/>
            <person name="Meyerdierks A."/>
            <person name="Storesund J.E."/>
            <person name="Kallscheuer N."/>
            <person name="Luecker S."/>
            <person name="Lage O.M."/>
            <person name="Pohl T."/>
            <person name="Merkel B.J."/>
            <person name="Hornburger P."/>
            <person name="Mueller R.-W."/>
            <person name="Bruemmer F."/>
            <person name="Labrenz M."/>
            <person name="Spormann A.M."/>
            <person name="Op Den Camp H."/>
            <person name="Overmann J."/>
            <person name="Amann R."/>
            <person name="Jetten M.S.M."/>
            <person name="Mascher T."/>
            <person name="Medema M.H."/>
            <person name="Devos D.P."/>
            <person name="Kaster A.-K."/>
            <person name="Ovreas L."/>
            <person name="Rohde M."/>
            <person name="Galperin M.Y."/>
            <person name="Jogler C."/>
        </authorList>
    </citation>
    <scope>NUCLEOTIDE SEQUENCE [LARGE SCALE GENOMIC DNA]</scope>
    <source>
        <strain evidence="7 8">KOR34</strain>
    </source>
</reference>
<evidence type="ECO:0000256" key="1">
    <source>
        <dbReference type="ARBA" id="ARBA00022475"/>
    </source>
</evidence>
<keyword evidence="2 5" id="KW-0812">Transmembrane</keyword>
<comment type="caution">
    <text evidence="7">The sequence shown here is derived from an EMBL/GenBank/DDBJ whole genome shotgun (WGS) entry which is preliminary data.</text>
</comment>
<accession>A0A5C5VIP3</accession>
<dbReference type="InterPro" id="IPR044035">
    <property type="entry name" value="DUF5698"/>
</dbReference>
<evidence type="ECO:0000313" key="8">
    <source>
        <dbReference type="Proteomes" id="UP000316714"/>
    </source>
</evidence>
<feature type="transmembrane region" description="Helical" evidence="5">
    <location>
        <begin position="41"/>
        <end position="62"/>
    </location>
</feature>
<dbReference type="PANTHER" id="PTHR40060:SF1">
    <property type="entry name" value="UPF0316 PROTEIN YEBE"/>
    <property type="match status" value="1"/>
</dbReference>
<sequence>MEVLDSLPVWALALVIFLLRIFDVSLGTVRTIAVVQGRTGVSVALGFIEVLVWVTTVTHVVQKATGNPLLLLAYAGGFAAGNAAGILVEKRLALGAVILRLVSQSAGRRVADALKARSPKVFQFEGREHDSPVTLIYVPARRRDARRLIRQAQEVDPDLYYAVDSVRESNWDVNGAPPLPTGWRSVAKKK</sequence>
<protein>
    <recommendedName>
        <fullName evidence="6">DUF5698 domain-containing protein</fullName>
    </recommendedName>
</protein>